<comment type="caution">
    <text evidence="3">The sequence shown here is derived from an EMBL/GenBank/DDBJ whole genome shotgun (WGS) entry which is preliminary data.</text>
</comment>
<dbReference type="SMART" id="SM00686">
    <property type="entry name" value="DM13"/>
    <property type="match status" value="1"/>
</dbReference>
<dbReference type="PANTHER" id="PTHR24036:SF5">
    <property type="entry name" value="THROMBOMODULIN"/>
    <property type="match status" value="1"/>
</dbReference>
<dbReference type="Pfam" id="PF10517">
    <property type="entry name" value="DM13"/>
    <property type="match status" value="1"/>
</dbReference>
<evidence type="ECO:0000256" key="1">
    <source>
        <dbReference type="ARBA" id="ARBA00022737"/>
    </source>
</evidence>
<evidence type="ECO:0000313" key="4">
    <source>
        <dbReference type="Proteomes" id="UP001432322"/>
    </source>
</evidence>
<dbReference type="Proteomes" id="UP001432322">
    <property type="component" value="Unassembled WGS sequence"/>
</dbReference>
<organism evidence="3 4">
    <name type="scientific">Pristionchus fissidentatus</name>
    <dbReference type="NCBI Taxonomy" id="1538716"/>
    <lineage>
        <taxon>Eukaryota</taxon>
        <taxon>Metazoa</taxon>
        <taxon>Ecdysozoa</taxon>
        <taxon>Nematoda</taxon>
        <taxon>Chromadorea</taxon>
        <taxon>Rhabditida</taxon>
        <taxon>Rhabditina</taxon>
        <taxon>Diplogasteromorpha</taxon>
        <taxon>Diplogasteroidea</taxon>
        <taxon>Neodiplogasteridae</taxon>
        <taxon>Pristionchus</taxon>
    </lineage>
</organism>
<dbReference type="PANTHER" id="PTHR24036">
    <property type="entry name" value="SKELETOR-RELATED"/>
    <property type="match status" value="1"/>
</dbReference>
<feature type="non-terminal residue" evidence="3">
    <location>
        <position position="155"/>
    </location>
</feature>
<dbReference type="PROSITE" id="PS51549">
    <property type="entry name" value="DM13"/>
    <property type="match status" value="1"/>
</dbReference>
<feature type="non-terminal residue" evidence="3">
    <location>
        <position position="1"/>
    </location>
</feature>
<sequence>RLVSDVIPTEFCCLHAPLNSKIGLVGKQYNVSSAPIRVLDSQTFLVPSFSFRGSLPPDGWFFAGSGKIERGIGRKALIQGRDRLGHHCAMHEDYVSEDVVVRLAGDQTVYDISFLSVFCYDFDVDFGHVNLDLNPKSHPLPAFIPPIGYSPPEIE</sequence>
<evidence type="ECO:0000259" key="2">
    <source>
        <dbReference type="PROSITE" id="PS51549"/>
    </source>
</evidence>
<reference evidence="3" key="1">
    <citation type="submission" date="2023-10" db="EMBL/GenBank/DDBJ databases">
        <title>Genome assembly of Pristionchus species.</title>
        <authorList>
            <person name="Yoshida K."/>
            <person name="Sommer R.J."/>
        </authorList>
    </citation>
    <scope>NUCLEOTIDE SEQUENCE</scope>
    <source>
        <strain evidence="3">RS5133</strain>
    </source>
</reference>
<dbReference type="AlphaFoldDB" id="A0AAV5WVY8"/>
<keyword evidence="4" id="KW-1185">Reference proteome</keyword>
<dbReference type="InterPro" id="IPR052126">
    <property type="entry name" value="Spindle_Org/Thrombomodulin"/>
</dbReference>
<dbReference type="EMBL" id="BTSY01000007">
    <property type="protein sequence ID" value="GMT35675.1"/>
    <property type="molecule type" value="Genomic_DNA"/>
</dbReference>
<dbReference type="InterPro" id="IPR019545">
    <property type="entry name" value="DM13_domain"/>
</dbReference>
<keyword evidence="1" id="KW-0677">Repeat</keyword>
<feature type="domain" description="DM13" evidence="2">
    <location>
        <begin position="19"/>
        <end position="132"/>
    </location>
</feature>
<evidence type="ECO:0000313" key="3">
    <source>
        <dbReference type="EMBL" id="GMT35675.1"/>
    </source>
</evidence>
<proteinExistence type="predicted"/>
<gene>
    <name evidence="3" type="ORF">PFISCL1PPCAC_26972</name>
</gene>
<accession>A0AAV5WVY8</accession>
<protein>
    <recommendedName>
        <fullName evidence="2">DM13 domain-containing protein</fullName>
    </recommendedName>
</protein>
<name>A0AAV5WVY8_9BILA</name>